<evidence type="ECO:0000313" key="2">
    <source>
        <dbReference type="Proteomes" id="UP000183190"/>
    </source>
</evidence>
<dbReference type="EMBL" id="FNWV01000009">
    <property type="protein sequence ID" value="SEH74086.1"/>
    <property type="molecule type" value="Genomic_DNA"/>
</dbReference>
<dbReference type="Proteomes" id="UP000183190">
    <property type="component" value="Unassembled WGS sequence"/>
</dbReference>
<proteinExistence type="predicted"/>
<protein>
    <submittedName>
        <fullName evidence="1">Uncharacterized protein</fullName>
    </submittedName>
</protein>
<evidence type="ECO:0000313" key="1">
    <source>
        <dbReference type="EMBL" id="SEH74086.1"/>
    </source>
</evidence>
<reference evidence="1 2" key="1">
    <citation type="submission" date="2016-10" db="EMBL/GenBank/DDBJ databases">
        <authorList>
            <person name="de Groot N.N."/>
        </authorList>
    </citation>
    <scope>NUCLEOTIDE SEQUENCE [LARGE SCALE GENOMIC DNA]</scope>
    <source>
        <strain evidence="1 2">YAD2003</strain>
    </source>
</reference>
<dbReference type="InterPro" id="IPR036590">
    <property type="entry name" value="SRAP-like"/>
</dbReference>
<organism evidence="1 2">
    <name type="scientific">Ruminococcus flavefaciens</name>
    <dbReference type="NCBI Taxonomy" id="1265"/>
    <lineage>
        <taxon>Bacteria</taxon>
        <taxon>Bacillati</taxon>
        <taxon>Bacillota</taxon>
        <taxon>Clostridia</taxon>
        <taxon>Eubacteriales</taxon>
        <taxon>Oscillospiraceae</taxon>
        <taxon>Ruminococcus</taxon>
    </lineage>
</organism>
<sequence length="156" mass="17506">MCMSLRIELREMAEVLIKVRKMAFALEMSIKLGKSLSMSGDLYPSDIAPVLAPNKHGQMVIFPMVWGFTHKATNKHIANCCERLLIQRYCGKIHSTGEGVFSLLHGTMNGDILYMKKTVAVCLSIEILKRSSMLFRPKALTSLILLGCTVMRIMEI</sequence>
<name>A0A1H6KFJ7_RUMFL</name>
<accession>A0A1H6KFJ7</accession>
<dbReference type="SUPFAM" id="SSF143081">
    <property type="entry name" value="BB1717-like"/>
    <property type="match status" value="1"/>
</dbReference>
<gene>
    <name evidence="1" type="ORF">SAMN02910265_02412</name>
</gene>
<dbReference type="AlphaFoldDB" id="A0A1H6KFJ7"/>